<reference evidence="13 14" key="1">
    <citation type="submission" date="2018-08" db="EMBL/GenBank/DDBJ databases">
        <title>A genome reference for cultivated species of the human gut microbiota.</title>
        <authorList>
            <person name="Zou Y."/>
            <person name="Xue W."/>
            <person name="Luo G."/>
        </authorList>
    </citation>
    <scope>NUCLEOTIDE SEQUENCE [LARGE SCALE GENOMIC DNA]</scope>
    <source>
        <strain evidence="13 14">AM40-30BH</strain>
    </source>
</reference>
<dbReference type="Pfam" id="PF02779">
    <property type="entry name" value="Transket_pyr"/>
    <property type="match status" value="1"/>
</dbReference>
<feature type="binding site" evidence="11">
    <location>
        <position position="181"/>
    </location>
    <ligand>
        <name>Mg(2+)</name>
        <dbReference type="ChEBI" id="CHEBI:18420"/>
    </ligand>
</feature>
<dbReference type="InterPro" id="IPR009014">
    <property type="entry name" value="Transketo_C/PFOR_II"/>
</dbReference>
<dbReference type="InterPro" id="IPR005477">
    <property type="entry name" value="Dxylulose-5-P_synthase"/>
</dbReference>
<dbReference type="Pfam" id="PF13292">
    <property type="entry name" value="DXP_synthase_N"/>
    <property type="match status" value="1"/>
</dbReference>
<feature type="binding site" evidence="11">
    <location>
        <position position="293"/>
    </location>
    <ligand>
        <name>thiamine diphosphate</name>
        <dbReference type="ChEBI" id="CHEBI:58937"/>
    </ligand>
</feature>
<dbReference type="InterPro" id="IPR020826">
    <property type="entry name" value="Transketolase_BS"/>
</dbReference>
<dbReference type="GO" id="GO:0019288">
    <property type="term" value="P:isopentenyl diphosphate biosynthetic process, methylerythritol 4-phosphate pathway"/>
    <property type="evidence" value="ECO:0007669"/>
    <property type="project" value="TreeGrafter"/>
</dbReference>
<dbReference type="HAMAP" id="MF_00315">
    <property type="entry name" value="DXP_synth"/>
    <property type="match status" value="1"/>
</dbReference>
<name>A0A413VWF8_9BACE</name>
<comment type="similarity">
    <text evidence="2 11">Belongs to the transketolase family. DXPS subfamily.</text>
</comment>
<keyword evidence="8 11" id="KW-0786">Thiamine pyrophosphate</keyword>
<evidence type="ECO:0000256" key="5">
    <source>
        <dbReference type="ARBA" id="ARBA00022723"/>
    </source>
</evidence>
<feature type="binding site" evidence="11">
    <location>
        <position position="79"/>
    </location>
    <ligand>
        <name>thiamine diphosphate</name>
        <dbReference type="ChEBI" id="CHEBI:58937"/>
    </ligand>
</feature>
<evidence type="ECO:0000313" key="13">
    <source>
        <dbReference type="EMBL" id="RHB37869.1"/>
    </source>
</evidence>
<dbReference type="InterPro" id="IPR029061">
    <property type="entry name" value="THDP-binding"/>
</dbReference>
<comment type="cofactor">
    <cofactor evidence="11">
        <name>thiamine diphosphate</name>
        <dbReference type="ChEBI" id="CHEBI:58937"/>
    </cofactor>
    <text evidence="11">Binds 1 thiamine pyrophosphate per subunit.</text>
</comment>
<dbReference type="SMART" id="SM00861">
    <property type="entry name" value="Transket_pyr"/>
    <property type="match status" value="1"/>
</dbReference>
<dbReference type="AlphaFoldDB" id="A0A413VWF8"/>
<dbReference type="GO" id="GO:0009228">
    <property type="term" value="P:thiamine biosynthetic process"/>
    <property type="evidence" value="ECO:0007669"/>
    <property type="project" value="UniProtKB-UniRule"/>
</dbReference>
<dbReference type="CDD" id="cd07033">
    <property type="entry name" value="TPP_PYR_DXS_TK_like"/>
    <property type="match status" value="1"/>
</dbReference>
<keyword evidence="7 11" id="KW-0784">Thiamine biosynthesis</keyword>
<dbReference type="RefSeq" id="WP_122200955.1">
    <property type="nucleotide sequence ID" value="NZ_CABJFV010000002.1"/>
</dbReference>
<feature type="domain" description="Transketolase-like pyrimidine-binding" evidence="12">
    <location>
        <begin position="326"/>
        <end position="491"/>
    </location>
</feature>
<evidence type="ECO:0000256" key="1">
    <source>
        <dbReference type="ARBA" id="ARBA00004980"/>
    </source>
</evidence>
<dbReference type="Proteomes" id="UP000284379">
    <property type="component" value="Unassembled WGS sequence"/>
</dbReference>
<dbReference type="FunFam" id="3.40.50.970:FF:000005">
    <property type="entry name" value="1-deoxy-D-xylulose-5-phosphate synthase"/>
    <property type="match status" value="1"/>
</dbReference>
<comment type="catalytic activity">
    <reaction evidence="11">
        <text>D-glyceraldehyde 3-phosphate + pyruvate + H(+) = 1-deoxy-D-xylulose 5-phosphate + CO2</text>
        <dbReference type="Rhea" id="RHEA:12605"/>
        <dbReference type="ChEBI" id="CHEBI:15361"/>
        <dbReference type="ChEBI" id="CHEBI:15378"/>
        <dbReference type="ChEBI" id="CHEBI:16526"/>
        <dbReference type="ChEBI" id="CHEBI:57792"/>
        <dbReference type="ChEBI" id="CHEBI:59776"/>
        <dbReference type="EC" id="2.2.1.7"/>
    </reaction>
</comment>
<evidence type="ECO:0000256" key="3">
    <source>
        <dbReference type="ARBA" id="ARBA00011738"/>
    </source>
</evidence>
<comment type="subunit">
    <text evidence="3 11">Homodimer.</text>
</comment>
<evidence type="ECO:0000256" key="8">
    <source>
        <dbReference type="ARBA" id="ARBA00023052"/>
    </source>
</evidence>
<feature type="binding site" evidence="11">
    <location>
        <position position="152"/>
    </location>
    <ligand>
        <name>Mg(2+)</name>
        <dbReference type="ChEBI" id="CHEBI:18420"/>
    </ligand>
</feature>
<dbReference type="PROSITE" id="PS00802">
    <property type="entry name" value="TRANSKETOLASE_2"/>
    <property type="match status" value="1"/>
</dbReference>
<keyword evidence="6 11" id="KW-0460">Magnesium</keyword>
<dbReference type="EC" id="2.2.1.7" evidence="11"/>
<comment type="function">
    <text evidence="10 11">Catalyzes the acyloin condensation reaction between C atoms 2 and 3 of pyruvate and glyceraldehyde 3-phosphate to yield 1-deoxy-D-xylulose-5-phosphate (DXP).</text>
</comment>
<protein>
    <recommendedName>
        <fullName evidence="11">1-deoxy-D-xylulose-5-phosphate synthase</fullName>
        <ecNumber evidence="11">2.2.1.7</ecNumber>
    </recommendedName>
    <alternativeName>
        <fullName evidence="11">1-deoxyxylulose-5-phosphate synthase</fullName>
        <shortName evidence="11">DXP synthase</shortName>
        <shortName evidence="11">DXPS</shortName>
    </alternativeName>
</protein>
<dbReference type="GO" id="GO:0005829">
    <property type="term" value="C:cytosol"/>
    <property type="evidence" value="ECO:0007669"/>
    <property type="project" value="TreeGrafter"/>
</dbReference>
<accession>A0A413VWF8</accession>
<dbReference type="PANTHER" id="PTHR43322">
    <property type="entry name" value="1-D-DEOXYXYLULOSE 5-PHOSPHATE SYNTHASE-RELATED"/>
    <property type="match status" value="1"/>
</dbReference>
<feature type="binding site" evidence="11">
    <location>
        <position position="181"/>
    </location>
    <ligand>
        <name>thiamine diphosphate</name>
        <dbReference type="ChEBI" id="CHEBI:58937"/>
    </ligand>
</feature>
<proteinExistence type="inferred from homology"/>
<keyword evidence="5 11" id="KW-0479">Metal-binding</keyword>
<evidence type="ECO:0000259" key="12">
    <source>
        <dbReference type="SMART" id="SM00861"/>
    </source>
</evidence>
<keyword evidence="9 11" id="KW-0414">Isoprene biosynthesis</keyword>
<dbReference type="Gene3D" id="3.40.50.920">
    <property type="match status" value="1"/>
</dbReference>
<feature type="binding site" evidence="11">
    <location>
        <position position="377"/>
    </location>
    <ligand>
        <name>thiamine diphosphate</name>
        <dbReference type="ChEBI" id="CHEBI:58937"/>
    </ligand>
</feature>
<dbReference type="GO" id="GO:0016114">
    <property type="term" value="P:terpenoid biosynthetic process"/>
    <property type="evidence" value="ECO:0007669"/>
    <property type="project" value="UniProtKB-UniRule"/>
</dbReference>
<dbReference type="UniPathway" id="UPA00064">
    <property type="reaction ID" value="UER00091"/>
</dbReference>
<dbReference type="GO" id="GO:0030976">
    <property type="term" value="F:thiamine pyrophosphate binding"/>
    <property type="evidence" value="ECO:0007669"/>
    <property type="project" value="UniProtKB-UniRule"/>
</dbReference>
<keyword evidence="4 11" id="KW-0808">Transferase</keyword>
<comment type="caution">
    <text evidence="13">The sequence shown here is derived from an EMBL/GenBank/DDBJ whole genome shotgun (WGS) entry which is preliminary data.</text>
</comment>
<dbReference type="Gene3D" id="3.40.50.970">
    <property type="match status" value="2"/>
</dbReference>
<dbReference type="InterPro" id="IPR033248">
    <property type="entry name" value="Transketolase_C"/>
</dbReference>
<evidence type="ECO:0000256" key="2">
    <source>
        <dbReference type="ARBA" id="ARBA00011081"/>
    </source>
</evidence>
<evidence type="ECO:0000313" key="14">
    <source>
        <dbReference type="Proteomes" id="UP000284379"/>
    </source>
</evidence>
<dbReference type="GO" id="GO:0008661">
    <property type="term" value="F:1-deoxy-D-xylulose-5-phosphate synthase activity"/>
    <property type="evidence" value="ECO:0007669"/>
    <property type="project" value="UniProtKB-UniRule"/>
</dbReference>
<evidence type="ECO:0000256" key="6">
    <source>
        <dbReference type="ARBA" id="ARBA00022842"/>
    </source>
</evidence>
<comment type="cofactor">
    <cofactor evidence="11">
        <name>Mg(2+)</name>
        <dbReference type="ChEBI" id="CHEBI:18420"/>
    </cofactor>
    <text evidence="11">Binds 1 Mg(2+) ion per subunit.</text>
</comment>
<evidence type="ECO:0000256" key="10">
    <source>
        <dbReference type="ARBA" id="ARBA00055605"/>
    </source>
</evidence>
<sequence>MKNEPTYNLLNALNTPEDLRRLTPEQLPEVCDELRQDIIKEVSCNPGHFAASLGVVELTVALHYVFNTPYDRIVWDVGHQAYGHKILTGRRDTFFTNRKLGGIRPFPSPEESEYDTFTCGHASNSISAALGMAVAAMKKGELGRHVVAVIGDGSMSGGLAFEGLNNASATPNNLLIILNDNDMAIDRSVGGMKQYLFNLTTSNRYNQLRFKISRLLFKIGLLNEDRRKALIRLGNSLKSLVAQQQNIFEGMNIRYFGPVDGHDVKNIARILRDIKDMQGPKVLHLHTLKGKGFEPAEKHPGIWHAPGKFDPKTGERLVADTNGLPPLFQDVFGHTLIELAQQNPRIVGVTPAMPTGCSMNYMMEQMPDRAFDVGIAEGHAVTFSGGMAKDGMLPFCNIYSSFMQRAYDNVIHDVAIQKLPVVLCLDRAGLVGEDGPTHHGMFDLAYMRPIPNLTVASPMNEHELRKLMYTAQLPDKGPFVIRYPRGRGVLVDWKCPLEEIPVGRGRKLKEGNDLAVITIGPIGNTAAKAIARVEKEQPGRSIAHYDLRFLKPLDEELLHEIGKQFRHIVTIEDGIRAGGMGSAVLEFMADHEYTPEIRRIGIQDHFVEHGTVAQLYALCGLDEEGIVKELEKGEVEKMKKWEKDDKERSYQAV</sequence>
<feature type="binding site" evidence="11">
    <location>
        <begin position="153"/>
        <end position="154"/>
    </location>
    <ligand>
        <name>thiamine diphosphate</name>
        <dbReference type="ChEBI" id="CHEBI:58937"/>
    </ligand>
</feature>
<evidence type="ECO:0000256" key="7">
    <source>
        <dbReference type="ARBA" id="ARBA00022977"/>
    </source>
</evidence>
<dbReference type="PANTHER" id="PTHR43322:SF5">
    <property type="entry name" value="1-DEOXY-D-XYLULOSE-5-PHOSPHATE SYNTHASE, CHLOROPLASTIC"/>
    <property type="match status" value="1"/>
</dbReference>
<dbReference type="InterPro" id="IPR005475">
    <property type="entry name" value="Transketolase-like_Pyr-bd"/>
</dbReference>
<dbReference type="NCBIfam" id="NF003933">
    <property type="entry name" value="PRK05444.2-2"/>
    <property type="match status" value="1"/>
</dbReference>
<dbReference type="FunFam" id="3.40.50.920:FF:000002">
    <property type="entry name" value="1-deoxy-D-xylulose-5-phosphate synthase"/>
    <property type="match status" value="1"/>
</dbReference>
<evidence type="ECO:0000256" key="4">
    <source>
        <dbReference type="ARBA" id="ARBA00022679"/>
    </source>
</evidence>
<feature type="binding site" evidence="11">
    <location>
        <begin position="120"/>
        <end position="122"/>
    </location>
    <ligand>
        <name>thiamine diphosphate</name>
        <dbReference type="ChEBI" id="CHEBI:58937"/>
    </ligand>
</feature>
<dbReference type="SUPFAM" id="SSF52922">
    <property type="entry name" value="TK C-terminal domain-like"/>
    <property type="match status" value="1"/>
</dbReference>
<evidence type="ECO:0000256" key="9">
    <source>
        <dbReference type="ARBA" id="ARBA00023229"/>
    </source>
</evidence>
<dbReference type="SUPFAM" id="SSF52518">
    <property type="entry name" value="Thiamin diphosphate-binding fold (THDP-binding)"/>
    <property type="match status" value="2"/>
</dbReference>
<dbReference type="GO" id="GO:0000287">
    <property type="term" value="F:magnesium ion binding"/>
    <property type="evidence" value="ECO:0007669"/>
    <property type="project" value="UniProtKB-UniRule"/>
</dbReference>
<organism evidence="13 14">
    <name type="scientific">Bacteroides nordii</name>
    <dbReference type="NCBI Taxonomy" id="291645"/>
    <lineage>
        <taxon>Bacteria</taxon>
        <taxon>Pseudomonadati</taxon>
        <taxon>Bacteroidota</taxon>
        <taxon>Bacteroidia</taxon>
        <taxon>Bacteroidales</taxon>
        <taxon>Bacteroidaceae</taxon>
        <taxon>Bacteroides</taxon>
    </lineage>
</organism>
<dbReference type="Pfam" id="PF02780">
    <property type="entry name" value="Transketolase_C"/>
    <property type="match status" value="1"/>
</dbReference>
<dbReference type="EMBL" id="QSGO01000002">
    <property type="protein sequence ID" value="RHB37869.1"/>
    <property type="molecule type" value="Genomic_DNA"/>
</dbReference>
<gene>
    <name evidence="11 13" type="primary">dxs</name>
    <name evidence="13" type="ORF">DW888_03405</name>
</gene>
<evidence type="ECO:0000256" key="11">
    <source>
        <dbReference type="HAMAP-Rule" id="MF_00315"/>
    </source>
</evidence>
<comment type="pathway">
    <text evidence="1 11">Metabolic intermediate biosynthesis; 1-deoxy-D-xylulose 5-phosphate biosynthesis; 1-deoxy-D-xylulose 5-phosphate from D-glyceraldehyde 3-phosphate and pyruvate: step 1/1.</text>
</comment>
<dbReference type="CDD" id="cd02007">
    <property type="entry name" value="TPP_DXS"/>
    <property type="match status" value="1"/>
</dbReference>
<dbReference type="NCBIfam" id="TIGR00204">
    <property type="entry name" value="dxs"/>
    <property type="match status" value="1"/>
</dbReference>